<protein>
    <submittedName>
        <fullName evidence="8">Ubiquitin-like-specific protease 1D isoform X1</fullName>
    </submittedName>
</protein>
<evidence type="ECO:0000256" key="3">
    <source>
        <dbReference type="ARBA" id="ARBA00022801"/>
    </source>
</evidence>
<feature type="compositionally biased region" description="Low complexity" evidence="5">
    <location>
        <begin position="646"/>
        <end position="655"/>
    </location>
</feature>
<dbReference type="Pfam" id="PF02902">
    <property type="entry name" value="Peptidase_C48"/>
    <property type="match status" value="2"/>
</dbReference>
<name>A0A6P8DX36_PUNGR</name>
<evidence type="ECO:0000313" key="8">
    <source>
        <dbReference type="RefSeq" id="XP_031402062.1"/>
    </source>
</evidence>
<dbReference type="PANTHER" id="PTHR46915">
    <property type="entry name" value="UBIQUITIN-LIKE PROTEASE 4-RELATED"/>
    <property type="match status" value="1"/>
</dbReference>
<dbReference type="InterPro" id="IPR038765">
    <property type="entry name" value="Papain-like_cys_pep_sf"/>
</dbReference>
<evidence type="ECO:0000256" key="1">
    <source>
        <dbReference type="ARBA" id="ARBA00005234"/>
    </source>
</evidence>
<feature type="region of interest" description="Disordered" evidence="5">
    <location>
        <begin position="43"/>
        <end position="72"/>
    </location>
</feature>
<dbReference type="SUPFAM" id="SSF54001">
    <property type="entry name" value="Cysteine proteinases"/>
    <property type="match status" value="1"/>
</dbReference>
<sequence>MRVQSGVSASLCATVHKPRPRIGRMGEVERGDKEEQPLRLDWSALLPDSDDPPPELIVSGRGDQGQGGCSAPVDPDQCAFAEIQGLSDQKLEESIASKTKTLQTIGCKLHDGGSKLRGMLERLLEEKERRKLRRNGEDVDECVRITTATSGPSDGFREDTTPSEKQSSFSRLFTQSLDENNACRIGDVDKAPLSFNHGDWRRKKCKRKLSPVGRRKPSLSSRKRPFQSPREISLDRKQHSLDGGRRGRARFSSNNFYGELFSHRLAKRKNDMRALPFNDSTPKKELTVVLDDEEECHLIETAEQAGEIAECMEETKIYYPSRDDPGSVEICSADLDCLKPEGYLTSTIMNFYILYLQLQASQSSRGINDYLFFNTYFYKKLQEAVSCKENVRDASFARLRRWWKGVNIFQKAYVLIPIHDELHWSLAIICVPDKEDRSGPILLHLDSLQLHRSKSIFDNIRRFLVEEWNHLKQEVTPSDLLIADEVWERLPRQISDKKIMHSQVSEDEKTLDVIPGLLFWYRRAIFSHARYEGFLLYGKGITLVFCQLRKVPQQKNDYDCGLFVLYFMERFIEEAPERLKKNDLAMFGKQWFKPEEASSLRVKIRKLLLEELEKAKGCPDTPESSPRSGSSPSGLHGDDRRLTPKSSPHSGSNSSGYLEMIED</sequence>
<organism evidence="7 8">
    <name type="scientific">Punica granatum</name>
    <name type="common">Pomegranate</name>
    <dbReference type="NCBI Taxonomy" id="22663"/>
    <lineage>
        <taxon>Eukaryota</taxon>
        <taxon>Viridiplantae</taxon>
        <taxon>Streptophyta</taxon>
        <taxon>Embryophyta</taxon>
        <taxon>Tracheophyta</taxon>
        <taxon>Spermatophyta</taxon>
        <taxon>Magnoliopsida</taxon>
        <taxon>eudicotyledons</taxon>
        <taxon>Gunneridae</taxon>
        <taxon>Pentapetalae</taxon>
        <taxon>rosids</taxon>
        <taxon>malvids</taxon>
        <taxon>Myrtales</taxon>
        <taxon>Lythraceae</taxon>
        <taxon>Punica</taxon>
    </lineage>
</organism>
<proteinExistence type="inferred from homology"/>
<dbReference type="GO" id="GO:0016926">
    <property type="term" value="P:protein desumoylation"/>
    <property type="evidence" value="ECO:0007669"/>
    <property type="project" value="UniProtKB-ARBA"/>
</dbReference>
<reference evidence="7" key="1">
    <citation type="journal article" date="2020" name="Plant Biotechnol. J.">
        <title>The pomegranate (Punica granatum L.) draft genome dissects genetic divergence between soft- and hard-seeded cultivars.</title>
        <authorList>
            <person name="Luo X."/>
            <person name="Li H."/>
            <person name="Wu Z."/>
            <person name="Yao W."/>
            <person name="Zhao P."/>
            <person name="Cao D."/>
            <person name="Yu H."/>
            <person name="Li K."/>
            <person name="Poudel K."/>
            <person name="Zhao D."/>
            <person name="Zhang F."/>
            <person name="Xia X."/>
            <person name="Chen L."/>
            <person name="Wang Q."/>
            <person name="Jing D."/>
            <person name="Cao S."/>
        </authorList>
    </citation>
    <scope>NUCLEOTIDE SEQUENCE [LARGE SCALE GENOMIC DNA]</scope>
    <source>
        <strain evidence="7">cv. Tunisia</strain>
    </source>
</reference>
<dbReference type="OrthoDB" id="442460at2759"/>
<dbReference type="Gene3D" id="3.40.395.10">
    <property type="entry name" value="Adenoviral Proteinase, Chain A"/>
    <property type="match status" value="1"/>
</dbReference>
<dbReference type="PROSITE" id="PS50600">
    <property type="entry name" value="ULP_PROTEASE"/>
    <property type="match status" value="1"/>
</dbReference>
<evidence type="ECO:0000256" key="2">
    <source>
        <dbReference type="ARBA" id="ARBA00022670"/>
    </source>
</evidence>
<dbReference type="GeneID" id="116211712"/>
<feature type="compositionally biased region" description="Basic and acidic residues" evidence="5">
    <location>
        <begin position="232"/>
        <end position="245"/>
    </location>
</feature>
<feature type="domain" description="Ubiquitin-like protease family profile" evidence="6">
    <location>
        <begin position="328"/>
        <end position="571"/>
    </location>
</feature>
<evidence type="ECO:0000256" key="4">
    <source>
        <dbReference type="ARBA" id="ARBA00022807"/>
    </source>
</evidence>
<dbReference type="GO" id="GO:0006508">
    <property type="term" value="P:proteolysis"/>
    <property type="evidence" value="ECO:0007669"/>
    <property type="project" value="UniProtKB-KW"/>
</dbReference>
<keyword evidence="7" id="KW-1185">Reference proteome</keyword>
<accession>A0A6P8DX36</accession>
<dbReference type="GO" id="GO:0008234">
    <property type="term" value="F:cysteine-type peptidase activity"/>
    <property type="evidence" value="ECO:0007669"/>
    <property type="project" value="UniProtKB-KW"/>
</dbReference>
<feature type="region of interest" description="Disordered" evidence="5">
    <location>
        <begin position="206"/>
        <end position="246"/>
    </location>
</feature>
<comment type="similarity">
    <text evidence="1">Belongs to the peptidase C48 family.</text>
</comment>
<gene>
    <name evidence="8" type="primary">LOC116211712</name>
</gene>
<dbReference type="InterPro" id="IPR003653">
    <property type="entry name" value="Peptidase_C48_C"/>
</dbReference>
<feature type="compositionally biased region" description="Basic residues" evidence="5">
    <location>
        <begin position="206"/>
        <end position="225"/>
    </location>
</feature>
<dbReference type="AlphaFoldDB" id="A0A6P8DX36"/>
<evidence type="ECO:0000313" key="7">
    <source>
        <dbReference type="Proteomes" id="UP000515151"/>
    </source>
</evidence>
<keyword evidence="4" id="KW-0788">Thiol protease</keyword>
<keyword evidence="2 8" id="KW-0645">Protease</keyword>
<dbReference type="Proteomes" id="UP000515151">
    <property type="component" value="Chromosome 6"/>
</dbReference>
<evidence type="ECO:0000259" key="6">
    <source>
        <dbReference type="PROSITE" id="PS50600"/>
    </source>
</evidence>
<reference evidence="8" key="2">
    <citation type="submission" date="2025-08" db="UniProtKB">
        <authorList>
            <consortium name="RefSeq"/>
        </authorList>
    </citation>
    <scope>IDENTIFICATION</scope>
    <source>
        <tissue evidence="8">Leaf</tissue>
    </source>
</reference>
<feature type="compositionally biased region" description="Low complexity" evidence="5">
    <location>
        <begin position="624"/>
        <end position="634"/>
    </location>
</feature>
<dbReference type="RefSeq" id="XP_031402062.1">
    <property type="nucleotide sequence ID" value="XM_031546202.1"/>
</dbReference>
<feature type="region of interest" description="Disordered" evidence="5">
    <location>
        <begin position="147"/>
        <end position="168"/>
    </location>
</feature>
<evidence type="ECO:0000256" key="5">
    <source>
        <dbReference type="SAM" id="MobiDB-lite"/>
    </source>
</evidence>
<dbReference type="PANTHER" id="PTHR46915:SF2">
    <property type="entry name" value="UBIQUITIN-LIKE PROTEASE 4"/>
    <property type="match status" value="1"/>
</dbReference>
<keyword evidence="3" id="KW-0378">Hydrolase</keyword>
<feature type="region of interest" description="Disordered" evidence="5">
    <location>
        <begin position="615"/>
        <end position="663"/>
    </location>
</feature>